<keyword evidence="2" id="KW-1185">Reference proteome</keyword>
<name>A0ACC1S3R9_9HYPO</name>
<sequence>MVKREWLNTLEHTIEKRTPTFVSEANDTAGKLNDDWAIFNFFVDGVHVDGTDVGASELICGAWIQDGGSASSPAALLGNEWMVSLRIDVLNTKSRLHVTTLDDFPIPFEVVRSRRKVTRRVNAARATTVPARETCLVPTAWKDVPKVRSFKFCDSAVTAANALVDHKTPPGVVVVNNTKEDTKFHRKQKLWSIEECGDVVPRLDGPPVTLAEHTSRTQQPWKQQKKDASSSAAVFLTEEKKETPTKTPDLPDIITPEGVHIYAEGTAFAKAAQQLVEKYTTLWVDSGLIKVPEGRMLSHLDPKKRLFLQLNGSVECDFGAVLFHVNEDYVWKEGTHIQANVVLPIAFTSKTRTRAVICYDPTELEVACLVWAVRRLKAHIGSSEGSLTVFTDHSATKPIMERTTLETTSADRANRKLVNASIELSEFDLRAPETDPNLERQRPDYTALEDVLVGIEAMMADDMKERFQQGYLDDTKYIPILRMILNQDGGDAALTMDRSRSEDATSASKRGVPFLLKEGLLYHDKVDGYLRLCVPHALVDDMLKMAHDDTTHFGTERMRMELSGLSINNLTYRVKSHIHGRRTCCLGHTDRQQRIGNCLPIRTPMSPTHTITIGFITDLPPVPSIGTRWAIDDFNEFDQLPTVTCAASKRNLLIPGHSTYKAHHWATALAHRDSKFTYPFWRQLWKDFGTRLAMTTTYHPEADGLSERRNQTVEIALRFYYIENPHADWTHLWPSLQWNVNDALNAGTNTSAHEYIYGFKPQGRLESLTPVENNPGLPYLKEAIRRDARLAVDFATMKRKQQYDEKHRPITPKEGEPAYLRPQSGYHLPGRPPRKWPQQRTGPFRFKRVVNDVAYELELPEQWRIHPVISLRHLQLAHADDYREPEPGALEEGSHGGEQFEVDFIVRREVRRRGRSATPFEGFIVRWKDWGTEHDQWVKTEDIAKDLVDDFRQKHPGEFEGDGLRKKMKAEEEGFVRMNVFLQGLPCLGNADGLRRSHRTPLSQRDVNYVNAVYFVNCRALGSKLTELDDRGIYQRDFQLQELPVSALTHVIYAFMNVRSDGTVYSVDIYADLEKHYENDSWHEGNDNAYGCVKQLYVLKKANRKLKVMLSIGGWTWSQAGNFQAANTAEGRSRFATSAVTLMKDWGFDGIDVDWEYPKNEAEAASFSLLLKAVRDELDSYAAKHAPGHHFILSIAAPAGPQHNGKLDFPALARTLDHINLMGYDYAGSFTSVTGHASNLYKNTQLLGSTPFNTHDAVQAYLQGGIPPQKLVLGMPVYGRAFQATSGLGQPYSGVGLANSGPGNWEAGAWDYKVLPKQGGKLFYDDIAQASYSYDNMTHELISYDSPQSVQNKVAYLRKMGLGGAMFWEASGDRAGPQSLVGTSFESLGSINQTKNWLDYPSSKYRNIASGMSD</sequence>
<evidence type="ECO:0000313" key="2">
    <source>
        <dbReference type="Proteomes" id="UP001148629"/>
    </source>
</evidence>
<gene>
    <name evidence="1" type="ORF">NM208_g8881</name>
</gene>
<protein>
    <submittedName>
        <fullName evidence="1">Uncharacterized protein</fullName>
    </submittedName>
</protein>
<evidence type="ECO:0000313" key="1">
    <source>
        <dbReference type="EMBL" id="KAJ3531431.1"/>
    </source>
</evidence>
<proteinExistence type="predicted"/>
<reference evidence="1" key="1">
    <citation type="submission" date="2022-08" db="EMBL/GenBank/DDBJ databases">
        <title>Genome Sequence of Fusarium decemcellulare.</title>
        <authorList>
            <person name="Buettner E."/>
        </authorList>
    </citation>
    <scope>NUCLEOTIDE SEQUENCE</scope>
    <source>
        <strain evidence="1">Babe19</strain>
    </source>
</reference>
<dbReference type="Proteomes" id="UP001148629">
    <property type="component" value="Unassembled WGS sequence"/>
</dbReference>
<accession>A0ACC1S3R9</accession>
<dbReference type="EMBL" id="JANRMS010001063">
    <property type="protein sequence ID" value="KAJ3531431.1"/>
    <property type="molecule type" value="Genomic_DNA"/>
</dbReference>
<comment type="caution">
    <text evidence="1">The sequence shown here is derived from an EMBL/GenBank/DDBJ whole genome shotgun (WGS) entry which is preliminary data.</text>
</comment>
<organism evidence="1 2">
    <name type="scientific">Fusarium decemcellulare</name>
    <dbReference type="NCBI Taxonomy" id="57161"/>
    <lineage>
        <taxon>Eukaryota</taxon>
        <taxon>Fungi</taxon>
        <taxon>Dikarya</taxon>
        <taxon>Ascomycota</taxon>
        <taxon>Pezizomycotina</taxon>
        <taxon>Sordariomycetes</taxon>
        <taxon>Hypocreomycetidae</taxon>
        <taxon>Hypocreales</taxon>
        <taxon>Nectriaceae</taxon>
        <taxon>Fusarium</taxon>
        <taxon>Fusarium decemcellulare species complex</taxon>
    </lineage>
</organism>